<dbReference type="OMA" id="QYECICN"/>
<proteinExistence type="predicted"/>
<dbReference type="Proteomes" id="UP000258309">
    <property type="component" value="Unassembled WGS sequence"/>
</dbReference>
<evidence type="ECO:0000313" key="4">
    <source>
        <dbReference type="EMBL" id="RFU30014.1"/>
    </source>
</evidence>
<dbReference type="OrthoDB" id="2121879at2759"/>
<sequence>MFAKSIVAVALLAGFTAAQSNSNTTLDPNSVELNTRVSWCSGEINTCGTLCSGATTNNDCDTNTLTFNCTCAANNSAPGLQYYTQTMPTFICEQIFQNCIVAGENDAAAQRLCTQNEAKNCGHLNPENFTAVPSSSSAAPSSTAAGASGA</sequence>
<dbReference type="EMBL" id="NCSJ02000111">
    <property type="protein sequence ID" value="RFU30014.1"/>
    <property type="molecule type" value="Genomic_DNA"/>
</dbReference>
<evidence type="ECO:0000256" key="2">
    <source>
        <dbReference type="SAM" id="SignalP"/>
    </source>
</evidence>
<evidence type="ECO:0000259" key="3">
    <source>
        <dbReference type="Pfam" id="PF24808"/>
    </source>
</evidence>
<feature type="domain" description="DUF7707" evidence="3">
    <location>
        <begin position="25"/>
        <end position="126"/>
    </location>
</feature>
<dbReference type="AlphaFoldDB" id="A0A3E2H9E5"/>
<feature type="chain" id="PRO_5017700014" description="DUF7707 domain-containing protein" evidence="2">
    <location>
        <begin position="19"/>
        <end position="150"/>
    </location>
</feature>
<gene>
    <name evidence="4" type="ORF">B7463_g6302</name>
</gene>
<comment type="caution">
    <text evidence="4">The sequence shown here is derived from an EMBL/GenBank/DDBJ whole genome shotgun (WGS) entry which is preliminary data.</text>
</comment>
<feature type="region of interest" description="Disordered" evidence="1">
    <location>
        <begin position="131"/>
        <end position="150"/>
    </location>
</feature>
<evidence type="ECO:0000256" key="1">
    <source>
        <dbReference type="SAM" id="MobiDB-lite"/>
    </source>
</evidence>
<name>A0A3E2H9E5_SCYLI</name>
<keyword evidence="5" id="KW-1185">Reference proteome</keyword>
<reference evidence="4 5" key="1">
    <citation type="submission" date="2018-05" db="EMBL/GenBank/DDBJ databases">
        <title>Draft genome sequence of Scytalidium lignicola DSM 105466, a ubiquitous saprotrophic fungus.</title>
        <authorList>
            <person name="Buettner E."/>
            <person name="Gebauer A.M."/>
            <person name="Hofrichter M."/>
            <person name="Liers C."/>
            <person name="Kellner H."/>
        </authorList>
    </citation>
    <scope>NUCLEOTIDE SEQUENCE [LARGE SCALE GENOMIC DNA]</scope>
    <source>
        <strain evidence="4 5">DSM 105466</strain>
    </source>
</reference>
<keyword evidence="2" id="KW-0732">Signal</keyword>
<feature type="non-terminal residue" evidence="4">
    <location>
        <position position="150"/>
    </location>
</feature>
<dbReference type="Pfam" id="PF24808">
    <property type="entry name" value="DUF7707"/>
    <property type="match status" value="1"/>
</dbReference>
<dbReference type="PANTHER" id="PTHR38118:SF3">
    <property type="entry name" value="ANCHORED CELL WALL PROTEIN 11"/>
    <property type="match status" value="1"/>
</dbReference>
<feature type="non-terminal residue" evidence="4">
    <location>
        <position position="1"/>
    </location>
</feature>
<protein>
    <recommendedName>
        <fullName evidence="3">DUF7707 domain-containing protein</fullName>
    </recommendedName>
</protein>
<organism evidence="4 5">
    <name type="scientific">Scytalidium lignicola</name>
    <name type="common">Hyphomycete</name>
    <dbReference type="NCBI Taxonomy" id="5539"/>
    <lineage>
        <taxon>Eukaryota</taxon>
        <taxon>Fungi</taxon>
        <taxon>Dikarya</taxon>
        <taxon>Ascomycota</taxon>
        <taxon>Pezizomycotina</taxon>
        <taxon>Leotiomycetes</taxon>
        <taxon>Leotiomycetes incertae sedis</taxon>
        <taxon>Scytalidium</taxon>
    </lineage>
</organism>
<accession>A0A3E2H9E5</accession>
<feature type="signal peptide" evidence="2">
    <location>
        <begin position="1"/>
        <end position="18"/>
    </location>
</feature>
<evidence type="ECO:0000313" key="5">
    <source>
        <dbReference type="Proteomes" id="UP000258309"/>
    </source>
</evidence>
<dbReference type="PANTHER" id="PTHR38118">
    <property type="entry name" value="ANCHORED CELL WALL PROTEIN 11-RELATED"/>
    <property type="match status" value="1"/>
</dbReference>
<dbReference type="InterPro" id="IPR056124">
    <property type="entry name" value="DUF7707"/>
</dbReference>